<protein>
    <submittedName>
        <fullName evidence="1">Uncharacterized protein</fullName>
    </submittedName>
</protein>
<name>A0A090WM22_9FLAO</name>
<dbReference type="EMBL" id="BBNU01000001">
    <property type="protein sequence ID" value="GAL77268.1"/>
    <property type="molecule type" value="Genomic_DNA"/>
</dbReference>
<accession>A0A090WM22</accession>
<reference evidence="1 2" key="1">
    <citation type="journal article" date="2014" name="Genome Announc.">
        <title>Draft Genome Sequences of Marine Flavobacterium Algibacter lectus Strains SS8 and NR4.</title>
        <authorList>
            <person name="Takatani N."/>
            <person name="Nakanishi M."/>
            <person name="Meirelles P."/>
            <person name="Mino S."/>
            <person name="Suda W."/>
            <person name="Oshima K."/>
            <person name="Hattori M."/>
            <person name="Ohkuma M."/>
            <person name="Hosokawa M."/>
            <person name="Miyashita K."/>
            <person name="Thompson F.L."/>
            <person name="Niwa A."/>
            <person name="Sawabe T."/>
            <person name="Sawabe T."/>
        </authorList>
    </citation>
    <scope>NUCLEOTIDE SEQUENCE [LARGE SCALE GENOMIC DNA]</scope>
    <source>
        <strain evidence="2">JCM19274</strain>
    </source>
</reference>
<organism evidence="1 2">
    <name type="scientific">Algibacter lectus</name>
    <dbReference type="NCBI Taxonomy" id="221126"/>
    <lineage>
        <taxon>Bacteria</taxon>
        <taxon>Pseudomonadati</taxon>
        <taxon>Bacteroidota</taxon>
        <taxon>Flavobacteriia</taxon>
        <taxon>Flavobacteriales</taxon>
        <taxon>Flavobacteriaceae</taxon>
        <taxon>Algibacter</taxon>
    </lineage>
</organism>
<evidence type="ECO:0000313" key="2">
    <source>
        <dbReference type="Proteomes" id="UP000029643"/>
    </source>
</evidence>
<proteinExistence type="predicted"/>
<dbReference type="AlphaFoldDB" id="A0A090WM22"/>
<dbReference type="Proteomes" id="UP000029643">
    <property type="component" value="Unassembled WGS sequence"/>
</dbReference>
<comment type="caution">
    <text evidence="1">The sequence shown here is derived from an EMBL/GenBank/DDBJ whole genome shotgun (WGS) entry which is preliminary data.</text>
</comment>
<dbReference type="RefSeq" id="WP_042494767.1">
    <property type="nucleotide sequence ID" value="NZ_BBNU01000001.1"/>
</dbReference>
<gene>
    <name evidence="1" type="ORF">JCM19274_4981</name>
</gene>
<sequence length="347" mass="40413">MDKLIDSLIDSVVEYKKLQFSGSETDFDSLLFEKKILKSENNKISISDYHLISSKFLNKYKEKFDFKIVEEFQVNVDFIIKIKEDFLTNGYVHDYHIVEKEIWRLITKESNSKFNCSFNDYLKSVNLDNKPEGLFGFIDAYSSLLPELDLTDVIIFDNALILTEITKSDAHYNIPLGNVLNGIKNKCKSDYDLGLELLKKSFSVNEEKENIISAIVSGLYENKKIEFYDSILKDLIQKEDKLNAIFFGLSNVSELEITECDLYIDIIKEYNKNDSVIISILSLVFSVLKSNNTKFHIFCFKELEFAIENEKTAYYILNNLDLLNNYNQEKTKIVVKLINQDYFQLNI</sequence>
<evidence type="ECO:0000313" key="1">
    <source>
        <dbReference type="EMBL" id="GAL77268.1"/>
    </source>
</evidence>